<dbReference type="InterPro" id="IPR001173">
    <property type="entry name" value="Glyco_trans_2-like"/>
</dbReference>
<evidence type="ECO:0000256" key="5">
    <source>
        <dbReference type="ARBA" id="ARBA00022989"/>
    </source>
</evidence>
<dbReference type="CDD" id="cd04187">
    <property type="entry name" value="DPM1_like_bac"/>
    <property type="match status" value="1"/>
</dbReference>
<dbReference type="RefSeq" id="WP_068947916.1">
    <property type="nucleotide sequence ID" value="NZ_CP015922.1"/>
</dbReference>
<dbReference type="PANTHER" id="PTHR48090">
    <property type="entry name" value="UNDECAPRENYL-PHOSPHATE 4-DEOXY-4-FORMAMIDO-L-ARABINOSE TRANSFERASE-RELATED"/>
    <property type="match status" value="1"/>
</dbReference>
<evidence type="ECO:0000259" key="8">
    <source>
        <dbReference type="Pfam" id="PF00535"/>
    </source>
</evidence>
<dbReference type="PANTHER" id="PTHR48090:SF1">
    <property type="entry name" value="PROPHAGE BACTOPRENOL GLUCOSYL TRANSFERASE HOMOLOG"/>
    <property type="match status" value="1"/>
</dbReference>
<evidence type="ECO:0000313" key="9">
    <source>
        <dbReference type="EMBL" id="ANI98909.1"/>
    </source>
</evidence>
<feature type="transmembrane region" description="Helical" evidence="7">
    <location>
        <begin position="232"/>
        <end position="256"/>
    </location>
</feature>
<keyword evidence="10" id="KW-1185">Reference proteome</keyword>
<gene>
    <name evidence="9" type="ORF">A8O14_01640</name>
</gene>
<evidence type="ECO:0000256" key="7">
    <source>
        <dbReference type="SAM" id="Phobius"/>
    </source>
</evidence>
<dbReference type="AlphaFoldDB" id="A0A191UD17"/>
<keyword evidence="2" id="KW-0328">Glycosyltransferase</keyword>
<dbReference type="OrthoDB" id="9811884at2"/>
<evidence type="ECO:0000256" key="4">
    <source>
        <dbReference type="ARBA" id="ARBA00022692"/>
    </source>
</evidence>
<evidence type="ECO:0000256" key="3">
    <source>
        <dbReference type="ARBA" id="ARBA00022679"/>
    </source>
</evidence>
<keyword evidence="4 7" id="KW-0812">Transmembrane</keyword>
<proteinExistence type="predicted"/>
<dbReference type="GO" id="GO:0016757">
    <property type="term" value="F:glycosyltransferase activity"/>
    <property type="evidence" value="ECO:0007669"/>
    <property type="project" value="UniProtKB-KW"/>
</dbReference>
<accession>A0A191UD17</accession>
<sequence>MTDPHLSIVIPIYRNADHLTPLNKRLVKTLLKINPHFEIIYVCDGSPDNSWLKIQELATSDCRVKGINFSQNYGQQSAILAGLSSVKGMWVIVMDGDLQDQPEDITILYETAINDAKDIVVRRRINRKDSIFTKLTSALYYRVYNFLIDDIKYDGATGNFGIYSQKVIRAINQFKEDDPSFAYYAKMVGFSKKYIDIEQNFRESGNSSYTFSKRLALALNYFISHSTKPIKIMIGFGLCISVISVVTGLIFIYRYYEYGVSIEGWTSIAVLLFFQTGLITFFLGMIGLYVSKIFLQSKNRPHYIVQETINLENEIRNF</sequence>
<keyword evidence="6 7" id="KW-0472">Membrane</keyword>
<protein>
    <recommendedName>
        <fullName evidence="8">Glycosyltransferase 2-like domain-containing protein</fullName>
    </recommendedName>
</protein>
<dbReference type="InterPro" id="IPR050256">
    <property type="entry name" value="Glycosyltransferase_2"/>
</dbReference>
<organism evidence="9 10">
    <name type="scientific">Polynucleobacter wuianus</name>
    <dbReference type="NCBI Taxonomy" id="1743168"/>
    <lineage>
        <taxon>Bacteria</taxon>
        <taxon>Pseudomonadati</taxon>
        <taxon>Pseudomonadota</taxon>
        <taxon>Betaproteobacteria</taxon>
        <taxon>Burkholderiales</taxon>
        <taxon>Burkholderiaceae</taxon>
        <taxon>Polynucleobacter</taxon>
    </lineage>
</organism>
<keyword evidence="3" id="KW-0808">Transferase</keyword>
<evidence type="ECO:0000256" key="2">
    <source>
        <dbReference type="ARBA" id="ARBA00022676"/>
    </source>
</evidence>
<feature type="transmembrane region" description="Helical" evidence="7">
    <location>
        <begin position="268"/>
        <end position="290"/>
    </location>
</feature>
<dbReference type="SUPFAM" id="SSF53448">
    <property type="entry name" value="Nucleotide-diphospho-sugar transferases"/>
    <property type="match status" value="1"/>
</dbReference>
<reference evidence="10" key="1">
    <citation type="submission" date="2016-05" db="EMBL/GenBank/DDBJ databases">
        <title>Polynucleobacter sp. QLW-P1FAT50C-4 genome.</title>
        <authorList>
            <person name="Hahn M.W."/>
        </authorList>
    </citation>
    <scope>NUCLEOTIDE SEQUENCE [LARGE SCALE GENOMIC DNA]</scope>
    <source>
        <strain evidence="10">QLW-P1FAT50C-4</strain>
    </source>
</reference>
<dbReference type="Pfam" id="PF00535">
    <property type="entry name" value="Glycos_transf_2"/>
    <property type="match status" value="1"/>
</dbReference>
<keyword evidence="5 7" id="KW-1133">Transmembrane helix</keyword>
<dbReference type="KEGG" id="pwu:A8O14_01640"/>
<dbReference type="Gene3D" id="3.90.550.10">
    <property type="entry name" value="Spore Coat Polysaccharide Biosynthesis Protein SpsA, Chain A"/>
    <property type="match status" value="1"/>
</dbReference>
<dbReference type="GO" id="GO:0005886">
    <property type="term" value="C:plasma membrane"/>
    <property type="evidence" value="ECO:0007669"/>
    <property type="project" value="TreeGrafter"/>
</dbReference>
<name>A0A191UD17_9BURK</name>
<comment type="subcellular location">
    <subcellularLocation>
        <location evidence="1">Membrane</location>
        <topology evidence="1">Multi-pass membrane protein</topology>
    </subcellularLocation>
</comment>
<feature type="domain" description="Glycosyltransferase 2-like" evidence="8">
    <location>
        <begin position="7"/>
        <end position="166"/>
    </location>
</feature>
<dbReference type="Proteomes" id="UP000078463">
    <property type="component" value="Chromosome"/>
</dbReference>
<dbReference type="InterPro" id="IPR029044">
    <property type="entry name" value="Nucleotide-diphossugar_trans"/>
</dbReference>
<evidence type="ECO:0000256" key="6">
    <source>
        <dbReference type="ARBA" id="ARBA00023136"/>
    </source>
</evidence>
<evidence type="ECO:0000256" key="1">
    <source>
        <dbReference type="ARBA" id="ARBA00004141"/>
    </source>
</evidence>
<evidence type="ECO:0000313" key="10">
    <source>
        <dbReference type="Proteomes" id="UP000078463"/>
    </source>
</evidence>
<dbReference type="STRING" id="1743168.A8O14_01640"/>
<dbReference type="EMBL" id="CP015922">
    <property type="protein sequence ID" value="ANI98909.1"/>
    <property type="molecule type" value="Genomic_DNA"/>
</dbReference>